<comment type="caution">
    <text evidence="2">The sequence shown here is derived from an EMBL/GenBank/DDBJ whole genome shotgun (WGS) entry which is preliminary data.</text>
</comment>
<organism evidence="2 3">
    <name type="scientific">Brassica carinata</name>
    <name type="common">Ethiopian mustard</name>
    <name type="synonym">Abyssinian cabbage</name>
    <dbReference type="NCBI Taxonomy" id="52824"/>
    <lineage>
        <taxon>Eukaryota</taxon>
        <taxon>Viridiplantae</taxon>
        <taxon>Streptophyta</taxon>
        <taxon>Embryophyta</taxon>
        <taxon>Tracheophyta</taxon>
        <taxon>Spermatophyta</taxon>
        <taxon>Magnoliopsida</taxon>
        <taxon>eudicotyledons</taxon>
        <taxon>Gunneridae</taxon>
        <taxon>Pentapetalae</taxon>
        <taxon>rosids</taxon>
        <taxon>malvids</taxon>
        <taxon>Brassicales</taxon>
        <taxon>Brassicaceae</taxon>
        <taxon>Brassiceae</taxon>
        <taxon>Brassica</taxon>
    </lineage>
</organism>
<dbReference type="AlphaFoldDB" id="A0A8X7V9U5"/>
<keyword evidence="3" id="KW-1185">Reference proteome</keyword>
<dbReference type="OrthoDB" id="1128800at2759"/>
<name>A0A8X7V9U5_BRACI</name>
<protein>
    <submittedName>
        <fullName evidence="2">Uncharacterized protein</fullName>
    </submittedName>
</protein>
<feature type="compositionally biased region" description="Acidic residues" evidence="1">
    <location>
        <begin position="56"/>
        <end position="71"/>
    </location>
</feature>
<feature type="compositionally biased region" description="Polar residues" evidence="1">
    <location>
        <begin position="181"/>
        <end position="205"/>
    </location>
</feature>
<reference evidence="2 3" key="1">
    <citation type="submission" date="2020-02" db="EMBL/GenBank/DDBJ databases">
        <authorList>
            <person name="Ma Q."/>
            <person name="Huang Y."/>
            <person name="Song X."/>
            <person name="Pei D."/>
        </authorList>
    </citation>
    <scope>NUCLEOTIDE SEQUENCE [LARGE SCALE GENOMIC DNA]</scope>
    <source>
        <strain evidence="2">Sxm20200214</strain>
        <tissue evidence="2">Leaf</tissue>
    </source>
</reference>
<sequence>MEFHEDGVVLLPTDFAVKDEMKDERVDRILDMIQRKHDWSNHVWGVEKVTSFRFEESEEEEGDEQAADTEIGESSHVAENFNGTDDVSRRNKRKHADRGAESRKKKVLCQLAASSKENIDTDMKKFLQGLVQASFMSFEEKFSDRLDKFETVVTDRLGNIEAEVTQLRTTLLLTELAGKNDQPSGPSKSKIQTGPSTSKKATVPTNEKAVKKRELNTDDLYVNLPPVNLSQSSAIDLHLAKAKDSLDWLEPPTSLKMSPRRFNDRDIELAGADDPDSCLVYVHAENFKKMQDWQDTRT</sequence>
<proteinExistence type="predicted"/>
<dbReference type="Proteomes" id="UP000886595">
    <property type="component" value="Unassembled WGS sequence"/>
</dbReference>
<feature type="region of interest" description="Disordered" evidence="1">
    <location>
        <begin position="177"/>
        <end position="209"/>
    </location>
</feature>
<evidence type="ECO:0000256" key="1">
    <source>
        <dbReference type="SAM" id="MobiDB-lite"/>
    </source>
</evidence>
<gene>
    <name evidence="2" type="ORF">Bca52824_026214</name>
</gene>
<evidence type="ECO:0000313" key="2">
    <source>
        <dbReference type="EMBL" id="KAG2306466.1"/>
    </source>
</evidence>
<evidence type="ECO:0000313" key="3">
    <source>
        <dbReference type="Proteomes" id="UP000886595"/>
    </source>
</evidence>
<feature type="region of interest" description="Disordered" evidence="1">
    <location>
        <begin position="54"/>
        <end position="105"/>
    </location>
</feature>
<dbReference type="EMBL" id="JAAMPC010000006">
    <property type="protein sequence ID" value="KAG2306466.1"/>
    <property type="molecule type" value="Genomic_DNA"/>
</dbReference>
<accession>A0A8X7V9U5</accession>